<evidence type="ECO:0000313" key="3">
    <source>
        <dbReference type="EMBL" id="UWN56751.1"/>
    </source>
</evidence>
<protein>
    <submittedName>
        <fullName evidence="3">Uncharacterized protein</fullName>
    </submittedName>
</protein>
<dbReference type="PROSITE" id="PS51257">
    <property type="entry name" value="PROKAR_LIPOPROTEIN"/>
    <property type="match status" value="1"/>
</dbReference>
<dbReference type="RefSeq" id="WP_074431145.1">
    <property type="nucleotide sequence ID" value="NZ_CAPH01000023.1"/>
</dbReference>
<organism evidence="3 4">
    <name type="scientific">Alistipes ihumii AP11</name>
    <dbReference type="NCBI Taxonomy" id="1211813"/>
    <lineage>
        <taxon>Bacteria</taxon>
        <taxon>Pseudomonadati</taxon>
        <taxon>Bacteroidota</taxon>
        <taxon>Bacteroidia</taxon>
        <taxon>Bacteroidales</taxon>
        <taxon>Rikenellaceae</taxon>
        <taxon>Alistipes</taxon>
    </lineage>
</organism>
<dbReference type="EMBL" id="CP102294">
    <property type="protein sequence ID" value="UWN56751.1"/>
    <property type="molecule type" value="Genomic_DNA"/>
</dbReference>
<dbReference type="GeneID" id="82891836"/>
<feature type="region of interest" description="Disordered" evidence="1">
    <location>
        <begin position="142"/>
        <end position="177"/>
    </location>
</feature>
<feature type="signal peptide" evidence="2">
    <location>
        <begin position="1"/>
        <end position="21"/>
    </location>
</feature>
<sequence length="177" mass="21196">MRKIGLLIFFAVFACSLSAQNRLSVFIGNANRYASVDLSDFCRRLCVEYDISAESLNDYYRRCGRDWGHVGLALEIARTSGRSMRDVCDHYRRYRSEGWSRILIELGIGPESSYRTPFYDRVHSHSDYWYEHYNSYCQRHGKYHPHRHPHKYKKYPKHGYRKYGRYHDDDDDDDDDD</sequence>
<keyword evidence="4" id="KW-1185">Reference proteome</keyword>
<evidence type="ECO:0000256" key="2">
    <source>
        <dbReference type="SAM" id="SignalP"/>
    </source>
</evidence>
<keyword evidence="2" id="KW-0732">Signal</keyword>
<accession>A0ABY5UXR9</accession>
<reference evidence="3" key="1">
    <citation type="journal article" date="2022" name="Cell">
        <title>Design, construction, and in vivo augmentation of a complex gut microbiome.</title>
        <authorList>
            <person name="Cheng A.G."/>
            <person name="Ho P.Y."/>
            <person name="Aranda-Diaz A."/>
            <person name="Jain S."/>
            <person name="Yu F.B."/>
            <person name="Meng X."/>
            <person name="Wang M."/>
            <person name="Iakiviak M."/>
            <person name="Nagashima K."/>
            <person name="Zhao A."/>
            <person name="Murugkar P."/>
            <person name="Patil A."/>
            <person name="Atabakhsh K."/>
            <person name="Weakley A."/>
            <person name="Yan J."/>
            <person name="Brumbaugh A.R."/>
            <person name="Higginbottom S."/>
            <person name="Dimas A."/>
            <person name="Shiver A.L."/>
            <person name="Deutschbauer A."/>
            <person name="Neff N."/>
            <person name="Sonnenburg J.L."/>
            <person name="Huang K.C."/>
            <person name="Fischbach M.A."/>
        </authorList>
    </citation>
    <scope>NUCLEOTIDE SEQUENCE</scope>
    <source>
        <strain evidence="3">AP11</strain>
    </source>
</reference>
<dbReference type="Proteomes" id="UP001059295">
    <property type="component" value="Chromosome"/>
</dbReference>
<evidence type="ECO:0000313" key="4">
    <source>
        <dbReference type="Proteomes" id="UP001059295"/>
    </source>
</evidence>
<evidence type="ECO:0000256" key="1">
    <source>
        <dbReference type="SAM" id="MobiDB-lite"/>
    </source>
</evidence>
<proteinExistence type="predicted"/>
<gene>
    <name evidence="3" type="ORF">NQ491_08840</name>
</gene>
<feature type="compositionally biased region" description="Basic residues" evidence="1">
    <location>
        <begin position="142"/>
        <end position="164"/>
    </location>
</feature>
<name>A0ABY5UXR9_9BACT</name>
<feature type="chain" id="PRO_5046604441" evidence="2">
    <location>
        <begin position="22"/>
        <end position="177"/>
    </location>
</feature>